<comment type="caution">
    <text evidence="13">The sequence shown here is derived from an EMBL/GenBank/DDBJ whole genome shotgun (WGS) entry which is preliminary data.</text>
</comment>
<keyword evidence="7 13" id="KW-0418">Kinase</keyword>
<keyword evidence="5" id="KW-0808">Transferase</keyword>
<proteinExistence type="inferred from homology"/>
<comment type="subunit">
    <text evidence="3">Homodimer.</text>
</comment>
<dbReference type="NCBIfam" id="TIGR00671">
    <property type="entry name" value="baf"/>
    <property type="match status" value="1"/>
</dbReference>
<gene>
    <name evidence="13" type="ORF">EVA_08204</name>
</gene>
<evidence type="ECO:0000256" key="2">
    <source>
        <dbReference type="ARBA" id="ARBA00004496"/>
    </source>
</evidence>
<evidence type="ECO:0000256" key="6">
    <source>
        <dbReference type="ARBA" id="ARBA00022741"/>
    </source>
</evidence>
<dbReference type="AlphaFoldDB" id="J9CTZ2"/>
<keyword evidence="4" id="KW-0963">Cytoplasm</keyword>
<accession>J9CTZ2</accession>
<dbReference type="PANTHER" id="PTHR34265:SF1">
    <property type="entry name" value="TYPE III PANTOTHENATE KINASE"/>
    <property type="match status" value="1"/>
</dbReference>
<evidence type="ECO:0000256" key="4">
    <source>
        <dbReference type="ARBA" id="ARBA00022490"/>
    </source>
</evidence>
<evidence type="ECO:0000256" key="3">
    <source>
        <dbReference type="ARBA" id="ARBA00011738"/>
    </source>
</evidence>
<dbReference type="Gene3D" id="3.30.420.40">
    <property type="match status" value="1"/>
</dbReference>
<dbReference type="EMBL" id="AMCI01002078">
    <property type="protein sequence ID" value="EJX03686.1"/>
    <property type="molecule type" value="Genomic_DNA"/>
</dbReference>
<name>J9CTZ2_9ZZZZ</name>
<dbReference type="PANTHER" id="PTHR34265">
    <property type="entry name" value="TYPE III PANTOTHENATE KINASE"/>
    <property type="match status" value="1"/>
</dbReference>
<dbReference type="GO" id="GO:0015937">
    <property type="term" value="P:coenzyme A biosynthetic process"/>
    <property type="evidence" value="ECO:0007669"/>
    <property type="project" value="UniProtKB-KW"/>
</dbReference>
<dbReference type="Pfam" id="PF03309">
    <property type="entry name" value="Pan_kinase"/>
    <property type="match status" value="1"/>
</dbReference>
<protein>
    <recommendedName>
        <fullName evidence="12">Type III pantothenate kinase</fullName>
    </recommendedName>
</protein>
<comment type="similarity">
    <text evidence="11">Belongs to the type III pantothenate kinase family.</text>
</comment>
<dbReference type="InterPro" id="IPR043129">
    <property type="entry name" value="ATPase_NBD"/>
</dbReference>
<evidence type="ECO:0000256" key="8">
    <source>
        <dbReference type="ARBA" id="ARBA00022840"/>
    </source>
</evidence>
<evidence type="ECO:0000313" key="13">
    <source>
        <dbReference type="EMBL" id="EJX03686.1"/>
    </source>
</evidence>
<keyword evidence="6" id="KW-0547">Nucleotide-binding</keyword>
<evidence type="ECO:0000256" key="11">
    <source>
        <dbReference type="ARBA" id="ARBA00038036"/>
    </source>
</evidence>
<dbReference type="GO" id="GO:0004594">
    <property type="term" value="F:pantothenate kinase activity"/>
    <property type="evidence" value="ECO:0007669"/>
    <property type="project" value="InterPro"/>
</dbReference>
<dbReference type="GO" id="GO:0005737">
    <property type="term" value="C:cytoplasm"/>
    <property type="evidence" value="ECO:0007669"/>
    <property type="project" value="UniProtKB-SubCell"/>
</dbReference>
<evidence type="ECO:0000256" key="12">
    <source>
        <dbReference type="ARBA" id="ARBA00040883"/>
    </source>
</evidence>
<evidence type="ECO:0000256" key="1">
    <source>
        <dbReference type="ARBA" id="ARBA00001958"/>
    </source>
</evidence>
<reference evidence="13" key="1">
    <citation type="journal article" date="2012" name="PLoS ONE">
        <title>Gene sets for utilization of primary and secondary nutrition supplies in the distal gut of endangered iberian lynx.</title>
        <authorList>
            <person name="Alcaide M."/>
            <person name="Messina E."/>
            <person name="Richter M."/>
            <person name="Bargiela R."/>
            <person name="Peplies J."/>
            <person name="Huws S.A."/>
            <person name="Newbold C.J."/>
            <person name="Golyshin P.N."/>
            <person name="Simon M.A."/>
            <person name="Lopez G."/>
            <person name="Yakimov M.M."/>
            <person name="Ferrer M."/>
        </authorList>
    </citation>
    <scope>NUCLEOTIDE SEQUENCE</scope>
</reference>
<dbReference type="GO" id="GO:0005524">
    <property type="term" value="F:ATP binding"/>
    <property type="evidence" value="ECO:0007669"/>
    <property type="project" value="UniProtKB-KW"/>
</dbReference>
<dbReference type="CDD" id="cd24015">
    <property type="entry name" value="ASKHA_NBD_PanK-III"/>
    <property type="match status" value="1"/>
</dbReference>
<dbReference type="HAMAP" id="MF_01274">
    <property type="entry name" value="Pantothen_kinase_3"/>
    <property type="match status" value="1"/>
</dbReference>
<keyword evidence="9" id="KW-0630">Potassium</keyword>
<keyword evidence="8" id="KW-0067">ATP-binding</keyword>
<evidence type="ECO:0000256" key="10">
    <source>
        <dbReference type="ARBA" id="ARBA00022993"/>
    </source>
</evidence>
<evidence type="ECO:0000256" key="5">
    <source>
        <dbReference type="ARBA" id="ARBA00022679"/>
    </source>
</evidence>
<dbReference type="SUPFAM" id="SSF53067">
    <property type="entry name" value="Actin-like ATPase domain"/>
    <property type="match status" value="2"/>
</dbReference>
<sequence>MNLTIDIGNTCTKLVVFDNDYPVHETICDGELLPAINAIVEKYPISLCAWCSVRNNESETEELFHHFPFRSRQLRGDTEVPLPVAYQNRKTLGADRLAAVLGATALQPNENLLIIDAGTCITYDFVSAHHGYLGGNISPGLDMRLKALAHFTAKLPKVEAHGELPEIGKNTETAIRCGVIHGIAHEIEGYVDEMRLQHTDLKVFFTGGNGFDFTGRWAQQPINEPLLVARGLNRLLSLTSR</sequence>
<keyword evidence="10" id="KW-0173">Coenzyme A biosynthesis</keyword>
<dbReference type="InterPro" id="IPR004619">
    <property type="entry name" value="Type_III_PanK"/>
</dbReference>
<organism evidence="13">
    <name type="scientific">gut metagenome</name>
    <dbReference type="NCBI Taxonomy" id="749906"/>
    <lineage>
        <taxon>unclassified sequences</taxon>
        <taxon>metagenomes</taxon>
        <taxon>organismal metagenomes</taxon>
    </lineage>
</organism>
<evidence type="ECO:0000256" key="9">
    <source>
        <dbReference type="ARBA" id="ARBA00022958"/>
    </source>
</evidence>
<comment type="subcellular location">
    <subcellularLocation>
        <location evidence="2">Cytoplasm</location>
    </subcellularLocation>
</comment>
<evidence type="ECO:0000256" key="7">
    <source>
        <dbReference type="ARBA" id="ARBA00022777"/>
    </source>
</evidence>
<comment type="cofactor">
    <cofactor evidence="1">
        <name>K(+)</name>
        <dbReference type="ChEBI" id="CHEBI:29103"/>
    </cofactor>
</comment>